<protein>
    <submittedName>
        <fullName evidence="1">Uncharacterized protein</fullName>
    </submittedName>
</protein>
<gene>
    <name evidence="1" type="ORF">RND71_033502</name>
</gene>
<name>A0AAE1R9J0_9SOLA</name>
<organism evidence="1 2">
    <name type="scientific">Anisodus tanguticus</name>
    <dbReference type="NCBI Taxonomy" id="243964"/>
    <lineage>
        <taxon>Eukaryota</taxon>
        <taxon>Viridiplantae</taxon>
        <taxon>Streptophyta</taxon>
        <taxon>Embryophyta</taxon>
        <taxon>Tracheophyta</taxon>
        <taxon>Spermatophyta</taxon>
        <taxon>Magnoliopsida</taxon>
        <taxon>eudicotyledons</taxon>
        <taxon>Gunneridae</taxon>
        <taxon>Pentapetalae</taxon>
        <taxon>asterids</taxon>
        <taxon>lamiids</taxon>
        <taxon>Solanales</taxon>
        <taxon>Solanaceae</taxon>
        <taxon>Solanoideae</taxon>
        <taxon>Hyoscyameae</taxon>
        <taxon>Anisodus</taxon>
    </lineage>
</organism>
<accession>A0AAE1R9J0</accession>
<evidence type="ECO:0000313" key="2">
    <source>
        <dbReference type="Proteomes" id="UP001291623"/>
    </source>
</evidence>
<comment type="caution">
    <text evidence="1">The sequence shown here is derived from an EMBL/GenBank/DDBJ whole genome shotgun (WGS) entry which is preliminary data.</text>
</comment>
<evidence type="ECO:0000313" key="1">
    <source>
        <dbReference type="EMBL" id="KAK4347163.1"/>
    </source>
</evidence>
<sequence>MEFLVSLLEQPCRHNSFVVGCVLLRQPAECVNGHCLWADAVDTGCCGPEL</sequence>
<dbReference type="EMBL" id="JAVYJV010000018">
    <property type="protein sequence ID" value="KAK4347163.1"/>
    <property type="molecule type" value="Genomic_DNA"/>
</dbReference>
<reference evidence="1" key="1">
    <citation type="submission" date="2023-12" db="EMBL/GenBank/DDBJ databases">
        <title>Genome assembly of Anisodus tanguticus.</title>
        <authorList>
            <person name="Wang Y.-J."/>
        </authorList>
    </citation>
    <scope>NUCLEOTIDE SEQUENCE</scope>
    <source>
        <strain evidence="1">KB-2021</strain>
        <tissue evidence="1">Leaf</tissue>
    </source>
</reference>
<proteinExistence type="predicted"/>
<dbReference type="AlphaFoldDB" id="A0AAE1R9J0"/>
<dbReference type="Proteomes" id="UP001291623">
    <property type="component" value="Unassembled WGS sequence"/>
</dbReference>
<keyword evidence="2" id="KW-1185">Reference proteome</keyword>